<dbReference type="GO" id="GO:0008930">
    <property type="term" value="F:methylthioadenosine nucleosidase activity"/>
    <property type="evidence" value="ECO:0007669"/>
    <property type="project" value="TreeGrafter"/>
</dbReference>
<name>A0A505DNZ2_9ACTN</name>
<dbReference type="PANTHER" id="PTHR46832">
    <property type="entry name" value="5'-METHYLTHIOADENOSINE/S-ADENOSYLHOMOCYSTEINE NUCLEOSIDASE"/>
    <property type="match status" value="1"/>
</dbReference>
<evidence type="ECO:0000256" key="1">
    <source>
        <dbReference type="SAM" id="MobiDB-lite"/>
    </source>
</evidence>
<dbReference type="EMBL" id="VCHX02000070">
    <property type="protein sequence ID" value="TPQ22968.1"/>
    <property type="molecule type" value="Genomic_DNA"/>
</dbReference>
<dbReference type="SUPFAM" id="SSF53167">
    <property type="entry name" value="Purine and uridine phosphorylases"/>
    <property type="match status" value="1"/>
</dbReference>
<dbReference type="InterPro" id="IPR035994">
    <property type="entry name" value="Nucleoside_phosphorylase_sf"/>
</dbReference>
<dbReference type="Proteomes" id="UP000317378">
    <property type="component" value="Unassembled WGS sequence"/>
</dbReference>
<reference evidence="4 5" key="1">
    <citation type="submission" date="2019-06" db="EMBL/GenBank/DDBJ databases">
        <title>Streptomyces sporangiiformans sp. nov., a novel actinomycete isolated from soil in Mount Song.</title>
        <authorList>
            <person name="Han L."/>
        </authorList>
    </citation>
    <scope>NUCLEOTIDE SEQUENCE [LARGE SCALE GENOMIC DNA]</scope>
    <source>
        <strain evidence="4 5">NEAU-SSA 1</strain>
    </source>
</reference>
<organism evidence="4 5">
    <name type="scientific">Streptomyces sporangiiformans</name>
    <dbReference type="NCBI Taxonomy" id="2315329"/>
    <lineage>
        <taxon>Bacteria</taxon>
        <taxon>Bacillati</taxon>
        <taxon>Actinomycetota</taxon>
        <taxon>Actinomycetes</taxon>
        <taxon>Kitasatosporales</taxon>
        <taxon>Streptomycetaceae</taxon>
        <taxon>Streptomyces</taxon>
    </lineage>
</organism>
<keyword evidence="5" id="KW-1185">Reference proteome</keyword>
<dbReference type="Gene3D" id="3.40.50.1580">
    <property type="entry name" value="Nucleoside phosphorylase domain"/>
    <property type="match status" value="1"/>
</dbReference>
<dbReference type="InterPro" id="IPR000845">
    <property type="entry name" value="Nucleoside_phosphorylase_d"/>
</dbReference>
<feature type="region of interest" description="Disordered" evidence="1">
    <location>
        <begin position="1"/>
        <end position="32"/>
    </location>
</feature>
<comment type="caution">
    <text evidence="4">The sequence shown here is derived from an EMBL/GenBank/DDBJ whole genome shotgun (WGS) entry which is preliminary data.</text>
</comment>
<evidence type="ECO:0000313" key="5">
    <source>
        <dbReference type="Proteomes" id="UP000317378"/>
    </source>
</evidence>
<dbReference type="GO" id="GO:0019284">
    <property type="term" value="P:L-methionine salvage from S-adenosylmethionine"/>
    <property type="evidence" value="ECO:0007669"/>
    <property type="project" value="TreeGrafter"/>
</dbReference>
<sequence>MRGGGSRARTVRPHGSPGRAHPSPWRSGSWRGGRSVDAEKIDVFILTAIETEYTAAAHHLDPGRVRRTLDGATYEIGSFSGEHGRVTVGVQLAGPGNEMAAALCERAIALLRPAVVLLVGVAGGRKDAALGDVVVADTVYGYETGRDEENGFLPRIKSWPSSFALVQKARLIAADKRWQRRIVPPPEVTPTAHIGAVAAGAKVVAHARSASGRLLSDMASDTLAVEMEGLGLLTAARINPHVQALVVRGISDLLGDKDAAHDALWQPVAARHAAAFAFELISVSDTSRRSASSPGAEERARRRLSPRQLGTLAGLLLKVPGLTSPTSWQQLLDNLPGIGVMTSRQPNQHLEAVSLLRTCEAYDGWARFMEALDSLWPGAPAVEDVHLYLVEHQLLEER</sequence>
<dbReference type="GO" id="GO:0005829">
    <property type="term" value="C:cytosol"/>
    <property type="evidence" value="ECO:0007669"/>
    <property type="project" value="TreeGrafter"/>
</dbReference>
<dbReference type="Pfam" id="PF01048">
    <property type="entry name" value="PNP_UDP_1"/>
    <property type="match status" value="1"/>
</dbReference>
<dbReference type="Pfam" id="PF19956">
    <property type="entry name" value="EAD2"/>
    <property type="match status" value="1"/>
</dbReference>
<dbReference type="GO" id="GO:0009116">
    <property type="term" value="P:nucleoside metabolic process"/>
    <property type="evidence" value="ECO:0007669"/>
    <property type="project" value="InterPro"/>
</dbReference>
<feature type="domain" description="Nucleoside phosphorylase" evidence="2">
    <location>
        <begin position="44"/>
        <end position="280"/>
    </location>
</feature>
<dbReference type="OrthoDB" id="44283at2"/>
<dbReference type="GO" id="GO:0008782">
    <property type="term" value="F:adenosylhomocysteine nucleosidase activity"/>
    <property type="evidence" value="ECO:0007669"/>
    <property type="project" value="TreeGrafter"/>
</dbReference>
<dbReference type="InterPro" id="IPR045431">
    <property type="entry name" value="EAD2"/>
</dbReference>
<dbReference type="AlphaFoldDB" id="A0A505DNZ2"/>
<gene>
    <name evidence="4" type="ORF">FGD71_006665</name>
</gene>
<evidence type="ECO:0000259" key="2">
    <source>
        <dbReference type="Pfam" id="PF01048"/>
    </source>
</evidence>
<feature type="domain" description="Effector-associated" evidence="3">
    <location>
        <begin position="315"/>
        <end position="386"/>
    </location>
</feature>
<accession>A0A505DNZ2</accession>
<evidence type="ECO:0000313" key="4">
    <source>
        <dbReference type="EMBL" id="TPQ22968.1"/>
    </source>
</evidence>
<evidence type="ECO:0000259" key="3">
    <source>
        <dbReference type="Pfam" id="PF19956"/>
    </source>
</evidence>
<dbReference type="PANTHER" id="PTHR46832:SF1">
    <property type="entry name" value="5'-METHYLTHIOADENOSINE_S-ADENOSYLHOMOCYSTEINE NUCLEOSIDASE"/>
    <property type="match status" value="1"/>
</dbReference>
<proteinExistence type="predicted"/>
<protein>
    <submittedName>
        <fullName evidence="4">5'-methylthioadenosine/S-adenosylhomocysteine nucleosidase</fullName>
    </submittedName>
</protein>